<dbReference type="AlphaFoldDB" id="A0A0R2EHK3"/>
<dbReference type="EMBL" id="AYZM01000178">
    <property type="protein sequence ID" value="KRN15489.1"/>
    <property type="molecule type" value="Genomic_DNA"/>
</dbReference>
<comment type="caution">
    <text evidence="1">The sequence shown here is derived from an EMBL/GenBank/DDBJ whole genome shotgun (WGS) entry which is preliminary data.</text>
</comment>
<name>A0A0R2EHK3_9LACO</name>
<dbReference type="PANTHER" id="PTHR10000:SF53">
    <property type="entry name" value="5-AMINO-6-(5-PHOSPHO-D-RIBITYLAMINO)URACIL PHOSPHATASE YBJI-RELATED"/>
    <property type="match status" value="1"/>
</dbReference>
<dbReference type="CDD" id="cd07518">
    <property type="entry name" value="HAD_YbiV-Like"/>
    <property type="match status" value="1"/>
</dbReference>
<sequence>MVNLNYQLIGGNAMTIKMIATDMDGTFLDGDSAFNRPRFQQLLNEMAAQQVKFVVASGNQYPHLPPYFDGLTGEITYLAEDGAHIVLAGEAISEDVIPAATLQQFLNWLPTTPLFASAWVILSGQQASYTEMLPNSKRFKASHYFYGDMQHVPDLREVTDGIYKIDITWAQFDVSAQEQLVNATFPGELRATSSGLGGIDVVLPHVNKAYGLAKLQAKWGITRDETLAFGDSGNDLEMLAMAKYGYAMANAPENVRQAVDYVTPLDNDHDGVLDVIAQYLNV</sequence>
<evidence type="ECO:0000313" key="2">
    <source>
        <dbReference type="Proteomes" id="UP000051442"/>
    </source>
</evidence>
<dbReference type="STRING" id="1423804.FD14_GL002827"/>
<evidence type="ECO:0000313" key="1">
    <source>
        <dbReference type="EMBL" id="KRN15489.1"/>
    </source>
</evidence>
<dbReference type="Pfam" id="PF08282">
    <property type="entry name" value="Hydrolase_3"/>
    <property type="match status" value="1"/>
</dbReference>
<gene>
    <name evidence="1" type="ORF">FD14_GL002827</name>
</gene>
<protein>
    <submittedName>
        <fullName evidence="1">HAD superfamily hydrolase</fullName>
    </submittedName>
</protein>
<proteinExistence type="predicted"/>
<keyword evidence="2" id="KW-1185">Reference proteome</keyword>
<dbReference type="PROSITE" id="PS01229">
    <property type="entry name" value="COF_2"/>
    <property type="match status" value="1"/>
</dbReference>
<keyword evidence="1" id="KW-0378">Hydrolase</keyword>
<organism evidence="1 2">
    <name type="scientific">Secundilactobacillus similis DSM 23365 = JCM 2765</name>
    <dbReference type="NCBI Taxonomy" id="1423804"/>
    <lineage>
        <taxon>Bacteria</taxon>
        <taxon>Bacillati</taxon>
        <taxon>Bacillota</taxon>
        <taxon>Bacilli</taxon>
        <taxon>Lactobacillales</taxon>
        <taxon>Lactobacillaceae</taxon>
        <taxon>Secundilactobacillus</taxon>
    </lineage>
</organism>
<dbReference type="InterPro" id="IPR006379">
    <property type="entry name" value="HAD-SF_hydro_IIB"/>
</dbReference>
<reference evidence="1 2" key="1">
    <citation type="journal article" date="2015" name="Genome Announc.">
        <title>Expanding the biotechnology potential of lactobacilli through comparative genomics of 213 strains and associated genera.</title>
        <authorList>
            <person name="Sun Z."/>
            <person name="Harris H.M."/>
            <person name="McCann A."/>
            <person name="Guo C."/>
            <person name="Argimon S."/>
            <person name="Zhang W."/>
            <person name="Yang X."/>
            <person name="Jeffery I.B."/>
            <person name="Cooney J.C."/>
            <person name="Kagawa T.F."/>
            <person name="Liu W."/>
            <person name="Song Y."/>
            <person name="Salvetti E."/>
            <person name="Wrobel A."/>
            <person name="Rasinkangas P."/>
            <person name="Parkhill J."/>
            <person name="Rea M.C."/>
            <person name="O'Sullivan O."/>
            <person name="Ritari J."/>
            <person name="Douillard F.P."/>
            <person name="Paul Ross R."/>
            <person name="Yang R."/>
            <person name="Briner A.E."/>
            <person name="Felis G.E."/>
            <person name="de Vos W.M."/>
            <person name="Barrangou R."/>
            <person name="Klaenhammer T.R."/>
            <person name="Caufield P.W."/>
            <person name="Cui Y."/>
            <person name="Zhang H."/>
            <person name="O'Toole P.W."/>
        </authorList>
    </citation>
    <scope>NUCLEOTIDE SEQUENCE [LARGE SCALE GENOMIC DNA]</scope>
    <source>
        <strain evidence="1 2">DSM 23365</strain>
    </source>
</reference>
<dbReference type="NCBIfam" id="TIGR01484">
    <property type="entry name" value="HAD-SF-IIB"/>
    <property type="match status" value="1"/>
</dbReference>
<dbReference type="InterPro" id="IPR023214">
    <property type="entry name" value="HAD_sf"/>
</dbReference>
<dbReference type="InterPro" id="IPR036412">
    <property type="entry name" value="HAD-like_sf"/>
</dbReference>
<dbReference type="GO" id="GO:0000287">
    <property type="term" value="F:magnesium ion binding"/>
    <property type="evidence" value="ECO:0007669"/>
    <property type="project" value="TreeGrafter"/>
</dbReference>
<dbReference type="SUPFAM" id="SSF56784">
    <property type="entry name" value="HAD-like"/>
    <property type="match status" value="1"/>
</dbReference>
<dbReference type="Gene3D" id="3.40.50.1000">
    <property type="entry name" value="HAD superfamily/HAD-like"/>
    <property type="match status" value="1"/>
</dbReference>
<dbReference type="NCBIfam" id="TIGR00099">
    <property type="entry name" value="Cof-subfamily"/>
    <property type="match status" value="1"/>
</dbReference>
<dbReference type="GO" id="GO:0016791">
    <property type="term" value="F:phosphatase activity"/>
    <property type="evidence" value="ECO:0007669"/>
    <property type="project" value="TreeGrafter"/>
</dbReference>
<dbReference type="Gene3D" id="3.30.1240.10">
    <property type="match status" value="1"/>
</dbReference>
<dbReference type="SFLD" id="SFLDG01140">
    <property type="entry name" value="C2.B:_Phosphomannomutase_and_P"/>
    <property type="match status" value="1"/>
</dbReference>
<dbReference type="Proteomes" id="UP000051442">
    <property type="component" value="Unassembled WGS sequence"/>
</dbReference>
<dbReference type="PANTHER" id="PTHR10000">
    <property type="entry name" value="PHOSPHOSERINE PHOSPHATASE"/>
    <property type="match status" value="1"/>
</dbReference>
<dbReference type="PATRIC" id="fig|1423804.4.peg.3044"/>
<dbReference type="InterPro" id="IPR000150">
    <property type="entry name" value="Cof"/>
</dbReference>
<accession>A0A0R2EHK3</accession>
<dbReference type="GO" id="GO:0005829">
    <property type="term" value="C:cytosol"/>
    <property type="evidence" value="ECO:0007669"/>
    <property type="project" value="TreeGrafter"/>
</dbReference>
<dbReference type="SFLD" id="SFLDS00003">
    <property type="entry name" value="Haloacid_Dehalogenase"/>
    <property type="match status" value="1"/>
</dbReference>